<sequence length="361" mass="40393">MKRIAISFFAGAGGLDLGIHKAGFDVKLSVELEPKYCETLKNNNPTFNVVSGDIMEYSKDRIYEMAKLKSNQEITLLFGGSPCQSFSTAGKRKAFSDERGKAMLKFVELVEEVKPKAFLLENVKGLLSAPLKHRQLNERGKDFAPLDEAEQKGGALKYLLSNFKDYNVTYKVVNSAEYGVPQKRERVIFVGIRKDLNKKFEFPLATNGETTGVPFVTILEAIKDLKDINHTYVKYSEDRLKYMKLIPKGGGNWRDLDTSIVEKAMGGAYQSGGGKTGYFRRVKANEPSPTLLTSPIQKSTNIGHPFEDRPLSIQEYLRIQGFPDDYKVNGTINNQYTQIGNAVPVKIATIIGKKIIEILEK</sequence>
<dbReference type="PANTHER" id="PTHR10629:SF52">
    <property type="entry name" value="DNA (CYTOSINE-5)-METHYLTRANSFERASE 1"/>
    <property type="match status" value="1"/>
</dbReference>
<dbReference type="Pfam" id="PF00145">
    <property type="entry name" value="DNA_methylase"/>
    <property type="match status" value="1"/>
</dbReference>
<keyword evidence="5" id="KW-0680">Restriction system</keyword>
<evidence type="ECO:0000256" key="5">
    <source>
        <dbReference type="ARBA" id="ARBA00022747"/>
    </source>
</evidence>
<accession>A0ABM7T3E2</accession>
<dbReference type="Proteomes" id="UP000824633">
    <property type="component" value="Chromosome"/>
</dbReference>
<reference evidence="9" key="1">
    <citation type="submission" date="2021-07" db="EMBL/GenBank/DDBJ databases">
        <title>Complete genome sequencing of a Clostridium isolate.</title>
        <authorList>
            <person name="Ueki A."/>
            <person name="Tonouchi A."/>
        </authorList>
    </citation>
    <scope>NUCLEOTIDE SEQUENCE [LARGE SCALE GENOMIC DNA]</scope>
    <source>
        <strain evidence="9">C5S11</strain>
    </source>
</reference>
<dbReference type="PRINTS" id="PR00105">
    <property type="entry name" value="C5METTRFRASE"/>
</dbReference>
<evidence type="ECO:0000256" key="7">
    <source>
        <dbReference type="RuleBase" id="RU000416"/>
    </source>
</evidence>
<dbReference type="InterPro" id="IPR050390">
    <property type="entry name" value="C5-Methyltransferase"/>
</dbReference>
<dbReference type="NCBIfam" id="TIGR00675">
    <property type="entry name" value="dcm"/>
    <property type="match status" value="1"/>
</dbReference>
<evidence type="ECO:0000256" key="6">
    <source>
        <dbReference type="PROSITE-ProRule" id="PRU01016"/>
    </source>
</evidence>
<gene>
    <name evidence="8" type="primary">dcm</name>
    <name evidence="8" type="ORF">psyc5s11_22200</name>
</gene>
<keyword evidence="3 6" id="KW-0808">Transferase</keyword>
<dbReference type="PROSITE" id="PS51679">
    <property type="entry name" value="SAM_MT_C5"/>
    <property type="match status" value="1"/>
</dbReference>
<feature type="active site" evidence="6">
    <location>
        <position position="83"/>
    </location>
</feature>
<keyword evidence="4 6" id="KW-0949">S-adenosyl-L-methionine</keyword>
<dbReference type="SUPFAM" id="SSF53335">
    <property type="entry name" value="S-adenosyl-L-methionine-dependent methyltransferases"/>
    <property type="match status" value="1"/>
</dbReference>
<proteinExistence type="inferred from homology"/>
<dbReference type="PANTHER" id="PTHR10629">
    <property type="entry name" value="CYTOSINE-SPECIFIC METHYLTRANSFERASE"/>
    <property type="match status" value="1"/>
</dbReference>
<keyword evidence="2 6" id="KW-0489">Methyltransferase</keyword>
<evidence type="ECO:0000256" key="3">
    <source>
        <dbReference type="ARBA" id="ARBA00022679"/>
    </source>
</evidence>
<dbReference type="Gene3D" id="3.40.50.150">
    <property type="entry name" value="Vaccinia Virus protein VP39"/>
    <property type="match status" value="1"/>
</dbReference>
<keyword evidence="9" id="KW-1185">Reference proteome</keyword>
<dbReference type="Gene3D" id="3.90.120.10">
    <property type="entry name" value="DNA Methylase, subunit A, domain 2"/>
    <property type="match status" value="1"/>
</dbReference>
<dbReference type="GO" id="GO:0008168">
    <property type="term" value="F:methyltransferase activity"/>
    <property type="evidence" value="ECO:0007669"/>
    <property type="project" value="UniProtKB-KW"/>
</dbReference>
<dbReference type="RefSeq" id="WP_224037671.1">
    <property type="nucleotide sequence ID" value="NZ_AP024849.1"/>
</dbReference>
<dbReference type="EC" id="2.1.1.37" evidence="1"/>
<evidence type="ECO:0000256" key="1">
    <source>
        <dbReference type="ARBA" id="ARBA00011975"/>
    </source>
</evidence>
<dbReference type="GO" id="GO:0032259">
    <property type="term" value="P:methylation"/>
    <property type="evidence" value="ECO:0007669"/>
    <property type="project" value="UniProtKB-KW"/>
</dbReference>
<dbReference type="EMBL" id="AP024849">
    <property type="protein sequence ID" value="BCZ46153.1"/>
    <property type="molecule type" value="Genomic_DNA"/>
</dbReference>
<evidence type="ECO:0000256" key="2">
    <source>
        <dbReference type="ARBA" id="ARBA00022603"/>
    </source>
</evidence>
<evidence type="ECO:0000256" key="4">
    <source>
        <dbReference type="ARBA" id="ARBA00022691"/>
    </source>
</evidence>
<dbReference type="InterPro" id="IPR001525">
    <property type="entry name" value="C5_MeTfrase"/>
</dbReference>
<organism evidence="8 9">
    <name type="scientific">Clostridium gelidum</name>
    <dbReference type="NCBI Taxonomy" id="704125"/>
    <lineage>
        <taxon>Bacteria</taxon>
        <taxon>Bacillati</taxon>
        <taxon>Bacillota</taxon>
        <taxon>Clostridia</taxon>
        <taxon>Eubacteriales</taxon>
        <taxon>Clostridiaceae</taxon>
        <taxon>Clostridium</taxon>
    </lineage>
</organism>
<evidence type="ECO:0000313" key="9">
    <source>
        <dbReference type="Proteomes" id="UP000824633"/>
    </source>
</evidence>
<comment type="similarity">
    <text evidence="6 7">Belongs to the class I-like SAM-binding methyltransferase superfamily. C5-methyltransferase family.</text>
</comment>
<evidence type="ECO:0000313" key="8">
    <source>
        <dbReference type="EMBL" id="BCZ46153.1"/>
    </source>
</evidence>
<protein>
    <recommendedName>
        <fullName evidence="1">DNA (cytosine-5-)-methyltransferase</fullName>
        <ecNumber evidence="1">2.1.1.37</ecNumber>
    </recommendedName>
</protein>
<dbReference type="InterPro" id="IPR029063">
    <property type="entry name" value="SAM-dependent_MTases_sf"/>
</dbReference>
<name>A0ABM7T3E2_9CLOT</name>